<name>A0ABR4YHY7_9BACT</name>
<organism evidence="1 2">
    <name type="scientific">Alistipes inops</name>
    <dbReference type="NCBI Taxonomy" id="1501391"/>
    <lineage>
        <taxon>Bacteria</taxon>
        <taxon>Pseudomonadati</taxon>
        <taxon>Bacteroidota</taxon>
        <taxon>Bacteroidia</taxon>
        <taxon>Bacteroidales</taxon>
        <taxon>Rikenellaceae</taxon>
        <taxon>Alistipes</taxon>
    </lineage>
</organism>
<dbReference type="EMBL" id="JRGF01000008">
    <property type="protein sequence ID" value="KHE41879.1"/>
    <property type="molecule type" value="Genomic_DNA"/>
</dbReference>
<proteinExistence type="predicted"/>
<evidence type="ECO:0000313" key="1">
    <source>
        <dbReference type="EMBL" id="KHE41879.1"/>
    </source>
</evidence>
<reference evidence="1 2" key="1">
    <citation type="submission" date="2014-09" db="EMBL/GenBank/DDBJ databases">
        <title>Alistipes sp. 627, sp. nov., a novel member of the family Rikenellaceae isolated from human faeces.</title>
        <authorList>
            <person name="Shkoporov A.N."/>
            <person name="Chaplin A.V."/>
            <person name="Motuzova O.V."/>
            <person name="Kafarskaia L.I."/>
            <person name="Khokhlova E.V."/>
            <person name="Efimov B.A."/>
        </authorList>
    </citation>
    <scope>NUCLEOTIDE SEQUENCE [LARGE SCALE GENOMIC DNA]</scope>
    <source>
        <strain evidence="1 2">627</strain>
    </source>
</reference>
<accession>A0ABR4YHY7</accession>
<dbReference type="RefSeq" id="WP_035473682.1">
    <property type="nucleotide sequence ID" value="NZ_JRGF01000008.1"/>
</dbReference>
<protein>
    <recommendedName>
        <fullName evidence="3">Outer membrane protein beta-barrel domain-containing protein</fullName>
    </recommendedName>
</protein>
<keyword evidence="2" id="KW-1185">Reference proteome</keyword>
<gene>
    <name evidence="1" type="ORF">LG35_07710</name>
</gene>
<sequence length="223" mass="24015">MKLFSSLRRAGCIRLVLFVLPVLLTGGEGVAAPPGGPLAFRGFSGGMALHTGWVGGGSVRLTTPAGRPLPVQRVRGVPFGIGGSIRFHFGEHLRVGTEGYGTYLDYGRTGSRFGIGWGGLLVDWQWHAGRFHPFAGVTVGGGVVRNTTFTHPAGNDFVTEEGMSFRKYGFTALAPFVGTEFALTARIRLMVKADWLVNAGRPQPDFPQGPRLYVGFIFYHCGE</sequence>
<evidence type="ECO:0000313" key="2">
    <source>
        <dbReference type="Proteomes" id="UP000030889"/>
    </source>
</evidence>
<dbReference type="Proteomes" id="UP000030889">
    <property type="component" value="Unassembled WGS sequence"/>
</dbReference>
<comment type="caution">
    <text evidence="1">The sequence shown here is derived from an EMBL/GenBank/DDBJ whole genome shotgun (WGS) entry which is preliminary data.</text>
</comment>
<evidence type="ECO:0008006" key="3">
    <source>
        <dbReference type="Google" id="ProtNLM"/>
    </source>
</evidence>